<feature type="transmembrane region" description="Helical" evidence="1">
    <location>
        <begin position="155"/>
        <end position="175"/>
    </location>
</feature>
<protein>
    <submittedName>
        <fullName evidence="3">CPBP family intramembrane glutamic endopeptidase</fullName>
        <ecNumber evidence="3">3.4.-.-</ecNumber>
    </submittedName>
</protein>
<evidence type="ECO:0000313" key="3">
    <source>
        <dbReference type="EMBL" id="MDT0621390.1"/>
    </source>
</evidence>
<feature type="domain" description="CAAX prenyl protease 2/Lysostaphin resistance protein A-like" evidence="2">
    <location>
        <begin position="71"/>
        <end position="168"/>
    </location>
</feature>
<keyword evidence="3" id="KW-0378">Hydrolase</keyword>
<evidence type="ECO:0000313" key="4">
    <source>
        <dbReference type="Proteomes" id="UP001250662"/>
    </source>
</evidence>
<evidence type="ECO:0000259" key="2">
    <source>
        <dbReference type="Pfam" id="PF02517"/>
    </source>
</evidence>
<comment type="caution">
    <text evidence="3">The sequence shown here is derived from an EMBL/GenBank/DDBJ whole genome shotgun (WGS) entry which is preliminary data.</text>
</comment>
<evidence type="ECO:0000256" key="1">
    <source>
        <dbReference type="SAM" id="Phobius"/>
    </source>
</evidence>
<sequence>MLKEVWSFFKNPTYLNEDYQLKEKTTIFFKLVLLIVAFSLMLGLLMQSISMLVGFENESHAVVEMFEKYSALMILFLAVIAAPVLEELLFRAPLALFKESKFFKYAFYISVFLFGLVHIGNFGEIDGYYWLIPVLVAPQASAGIFLGFIRTKLGLVWSMLLHAAHNLILIGPFIVMKTLDIPFE</sequence>
<accession>A0ABU3BGU2</accession>
<organism evidence="3 4">
    <name type="scientific">Croceitalea vernalis</name>
    <dbReference type="NCBI Taxonomy" id="3075599"/>
    <lineage>
        <taxon>Bacteria</taxon>
        <taxon>Pseudomonadati</taxon>
        <taxon>Bacteroidota</taxon>
        <taxon>Flavobacteriia</taxon>
        <taxon>Flavobacteriales</taxon>
        <taxon>Flavobacteriaceae</taxon>
        <taxon>Croceitalea</taxon>
    </lineage>
</organism>
<dbReference type="Proteomes" id="UP001250662">
    <property type="component" value="Unassembled WGS sequence"/>
</dbReference>
<feature type="transmembrane region" description="Helical" evidence="1">
    <location>
        <begin position="102"/>
        <end position="122"/>
    </location>
</feature>
<reference evidence="3 4" key="1">
    <citation type="submission" date="2023-09" db="EMBL/GenBank/DDBJ databases">
        <authorList>
            <person name="Rey-Velasco X."/>
        </authorList>
    </citation>
    <scope>NUCLEOTIDE SEQUENCE [LARGE SCALE GENOMIC DNA]</scope>
    <source>
        <strain evidence="3 4">P007</strain>
    </source>
</reference>
<feature type="transmembrane region" description="Helical" evidence="1">
    <location>
        <begin position="128"/>
        <end position="148"/>
    </location>
</feature>
<dbReference type="EMBL" id="JAVRHU010000002">
    <property type="protein sequence ID" value="MDT0621390.1"/>
    <property type="molecule type" value="Genomic_DNA"/>
</dbReference>
<keyword evidence="1" id="KW-1133">Transmembrane helix</keyword>
<keyword evidence="4" id="KW-1185">Reference proteome</keyword>
<dbReference type="EC" id="3.4.-.-" evidence="3"/>
<feature type="transmembrane region" description="Helical" evidence="1">
    <location>
        <begin position="27"/>
        <end position="49"/>
    </location>
</feature>
<proteinExistence type="predicted"/>
<dbReference type="GO" id="GO:0016787">
    <property type="term" value="F:hydrolase activity"/>
    <property type="evidence" value="ECO:0007669"/>
    <property type="project" value="UniProtKB-KW"/>
</dbReference>
<keyword evidence="1" id="KW-0472">Membrane</keyword>
<dbReference type="Pfam" id="PF02517">
    <property type="entry name" value="Rce1-like"/>
    <property type="match status" value="1"/>
</dbReference>
<name>A0ABU3BGU2_9FLAO</name>
<dbReference type="InterPro" id="IPR003675">
    <property type="entry name" value="Rce1/LyrA-like_dom"/>
</dbReference>
<dbReference type="RefSeq" id="WP_311387477.1">
    <property type="nucleotide sequence ID" value="NZ_JAVRHU010000002.1"/>
</dbReference>
<feature type="transmembrane region" description="Helical" evidence="1">
    <location>
        <begin position="69"/>
        <end position="90"/>
    </location>
</feature>
<keyword evidence="1" id="KW-0812">Transmembrane</keyword>
<gene>
    <name evidence="3" type="ORF">RM520_07130</name>
</gene>